<dbReference type="RefSeq" id="WP_099234985.1">
    <property type="nucleotide sequence ID" value="NZ_JBLZPT010000007.1"/>
</dbReference>
<organism evidence="3 5">
    <name type="scientific">Pseudomonas kitaguniensis</name>
    <dbReference type="NCBI Taxonomy" id="2607908"/>
    <lineage>
        <taxon>Bacteria</taxon>
        <taxon>Pseudomonadati</taxon>
        <taxon>Pseudomonadota</taxon>
        <taxon>Gammaproteobacteria</taxon>
        <taxon>Pseudomonadales</taxon>
        <taxon>Pseudomonadaceae</taxon>
        <taxon>Pseudomonas</taxon>
    </lineage>
</organism>
<keyword evidence="6" id="KW-1185">Reference proteome</keyword>
<dbReference type="EMBL" id="VUAZ01000039">
    <property type="protein sequence ID" value="MPR01957.1"/>
    <property type="molecule type" value="Genomic_DNA"/>
</dbReference>
<feature type="signal peptide" evidence="2">
    <location>
        <begin position="1"/>
        <end position="20"/>
    </location>
</feature>
<evidence type="ECO:0008006" key="7">
    <source>
        <dbReference type="Google" id="ProtNLM"/>
    </source>
</evidence>
<feature type="chain" id="PRO_5024912433" description="Lipoprotein" evidence="2">
    <location>
        <begin position="21"/>
        <end position="170"/>
    </location>
</feature>
<evidence type="ECO:0000313" key="4">
    <source>
        <dbReference type="EMBL" id="MPR01957.1"/>
    </source>
</evidence>
<keyword evidence="2" id="KW-0732">Signal</keyword>
<evidence type="ECO:0000256" key="1">
    <source>
        <dbReference type="SAM" id="MobiDB-lite"/>
    </source>
</evidence>
<comment type="caution">
    <text evidence="3">The sequence shown here is derived from an EMBL/GenBank/DDBJ whole genome shotgun (WGS) entry which is preliminary data.</text>
</comment>
<accession>A0A5N7JVD2</accession>
<protein>
    <recommendedName>
        <fullName evidence="7">Lipoprotein</fullName>
    </recommendedName>
</protein>
<gene>
    <name evidence="4" type="ORF">F0169_07620</name>
    <name evidence="3" type="ORF">F0170_15940</name>
</gene>
<reference evidence="4 6" key="3">
    <citation type="journal article" date="2023" name="Plant Pathol.">
        <title>Dismantling and reorganizing Pseudomonas marginalis sensu#lato.</title>
        <authorList>
            <person name="Sawada H."/>
            <person name="Fujikawa T."/>
            <person name="Satou M."/>
        </authorList>
    </citation>
    <scope>NUCLEOTIDE SEQUENCE [LARGE SCALE GENOMIC DNA]</scope>
    <source>
        <strain evidence="4 6">MAFF 212408</strain>
    </source>
</reference>
<dbReference type="PROSITE" id="PS51257">
    <property type="entry name" value="PROKAR_LIPOPROTEIN"/>
    <property type="match status" value="1"/>
</dbReference>
<evidence type="ECO:0000313" key="3">
    <source>
        <dbReference type="EMBL" id="MPQ85352.1"/>
    </source>
</evidence>
<proteinExistence type="predicted"/>
<dbReference type="Proteomes" id="UP000326112">
    <property type="component" value="Unassembled WGS sequence"/>
</dbReference>
<dbReference type="AlphaFoldDB" id="A0A5N7JVD2"/>
<name>A0A5N7JVD2_9PSED</name>
<feature type="region of interest" description="Disordered" evidence="1">
    <location>
        <begin position="128"/>
        <end position="147"/>
    </location>
</feature>
<evidence type="ECO:0000313" key="6">
    <source>
        <dbReference type="Proteomes" id="UP000326112"/>
    </source>
</evidence>
<reference evidence="4 6" key="2">
    <citation type="journal article" date="2020" name="Int. J. Syst. Evol. Microbiol.">
        <title>Pseudomonas kitaguniensis sp. nov., a pathogen causing bacterial rot of Welsh onion in Japan.</title>
        <authorList>
            <person name="Sawada H."/>
            <person name="Fujikawa T."/>
            <person name="Nishiwaki Y."/>
            <person name="Horita H."/>
        </authorList>
    </citation>
    <scope>NUCLEOTIDE SEQUENCE [LARGE SCALE GENOMIC DNA]</scope>
    <source>
        <strain evidence="4 6">MAFF 212408</strain>
    </source>
</reference>
<evidence type="ECO:0000256" key="2">
    <source>
        <dbReference type="SAM" id="SignalP"/>
    </source>
</evidence>
<reference evidence="3 5" key="1">
    <citation type="submission" date="2019-09" db="EMBL/GenBank/DDBJ databases">
        <title>The draft genomes of Allium pathogen Pseudomonas sp.</title>
        <authorList>
            <person name="Fujikawa T."/>
            <person name="Sawada H."/>
        </authorList>
    </citation>
    <scope>NUCLEOTIDE SEQUENCE [LARGE SCALE GENOMIC DNA]</scope>
    <source>
        <strain evidence="3 5">MAFF 730085</strain>
    </source>
</reference>
<sequence length="170" mass="18458">MKTVKYALGLAGILALAGCATPPGSCDAGNRDSSMLTKMNCDYSGGYSDQIKQKEAALTASREENAMFHQVYQNIQAQQANSRRDLATQEQAQAQLNQSLAQLLGTLKKRRANQGDVQKQIAGLEQQLQANQAQAPSGSATPKQLAAKQEQLKTLQKKVNQLQFSLGYEE</sequence>
<evidence type="ECO:0000313" key="5">
    <source>
        <dbReference type="Proteomes" id="UP000325438"/>
    </source>
</evidence>
<dbReference type="Proteomes" id="UP000325438">
    <property type="component" value="Unassembled WGS sequence"/>
</dbReference>
<dbReference type="EMBL" id="VUBA01000091">
    <property type="protein sequence ID" value="MPQ85352.1"/>
    <property type="molecule type" value="Genomic_DNA"/>
</dbReference>